<dbReference type="EMBL" id="JACHIN010000002">
    <property type="protein sequence ID" value="MBB5076944.1"/>
    <property type="molecule type" value="Genomic_DNA"/>
</dbReference>
<dbReference type="GO" id="GO:0016787">
    <property type="term" value="F:hydrolase activity"/>
    <property type="evidence" value="ECO:0007669"/>
    <property type="project" value="UniProtKB-KW"/>
</dbReference>
<evidence type="ECO:0000313" key="4">
    <source>
        <dbReference type="EMBL" id="MBB5076944.1"/>
    </source>
</evidence>
<dbReference type="Pfam" id="PF01230">
    <property type="entry name" value="HIT"/>
    <property type="match status" value="1"/>
</dbReference>
<name>A0A7W8EEU1_9ACTN</name>
<keyword evidence="5" id="KW-1185">Reference proteome</keyword>
<protein>
    <submittedName>
        <fullName evidence="4">Diadenosine tetraphosphate (Ap4A) HIT family hydrolase</fullName>
    </submittedName>
</protein>
<feature type="active site" description="Tele-AMP-histidine intermediate" evidence="1">
    <location>
        <position position="119"/>
    </location>
</feature>
<proteinExistence type="predicted"/>
<dbReference type="Gene3D" id="3.30.428.10">
    <property type="entry name" value="HIT-like"/>
    <property type="match status" value="1"/>
</dbReference>
<dbReference type="InterPro" id="IPR036265">
    <property type="entry name" value="HIT-like_sf"/>
</dbReference>
<organism evidence="4 5">
    <name type="scientific">Nonomuraea endophytica</name>
    <dbReference type="NCBI Taxonomy" id="714136"/>
    <lineage>
        <taxon>Bacteria</taxon>
        <taxon>Bacillati</taxon>
        <taxon>Actinomycetota</taxon>
        <taxon>Actinomycetes</taxon>
        <taxon>Streptosporangiales</taxon>
        <taxon>Streptosporangiaceae</taxon>
        <taxon>Nonomuraea</taxon>
    </lineage>
</organism>
<accession>A0A7W8EEU1</accession>
<feature type="domain" description="HIT" evidence="3">
    <location>
        <begin position="22"/>
        <end position="134"/>
    </location>
</feature>
<dbReference type="RefSeq" id="WP_184960475.1">
    <property type="nucleotide sequence ID" value="NZ_JACHIN010000002.1"/>
</dbReference>
<dbReference type="SUPFAM" id="SSF54197">
    <property type="entry name" value="HIT-like"/>
    <property type="match status" value="1"/>
</dbReference>
<gene>
    <name evidence="4" type="ORF">HNR40_002408</name>
</gene>
<dbReference type="Proteomes" id="UP000568380">
    <property type="component" value="Unassembled WGS sequence"/>
</dbReference>
<sequence>MTGRVPFDVAAYQARVQRGPCFICAIVAGDPAYDVEKVFYEDEHHLAFLARYATLPGYVLVSPKAHVEHVVRDLDEDAYLKLMGVVRRVALAVEAVVPSERTYVLSLGSRQGNAHLHWHVAALPPGVPYERQQYHALMAENGVLEWSPEEGELLAARLKRALG</sequence>
<reference evidence="4 5" key="1">
    <citation type="submission" date="2020-08" db="EMBL/GenBank/DDBJ databases">
        <title>Genomic Encyclopedia of Type Strains, Phase IV (KMG-IV): sequencing the most valuable type-strain genomes for metagenomic binning, comparative biology and taxonomic classification.</title>
        <authorList>
            <person name="Goeker M."/>
        </authorList>
    </citation>
    <scope>NUCLEOTIDE SEQUENCE [LARGE SCALE GENOMIC DNA]</scope>
    <source>
        <strain evidence="4 5">DSM 45385</strain>
    </source>
</reference>
<evidence type="ECO:0000259" key="3">
    <source>
        <dbReference type="PROSITE" id="PS51084"/>
    </source>
</evidence>
<evidence type="ECO:0000256" key="1">
    <source>
        <dbReference type="PIRSR" id="PIRSR601310-1"/>
    </source>
</evidence>
<dbReference type="PANTHER" id="PTHR46648">
    <property type="entry name" value="HIT FAMILY PROTEIN 1"/>
    <property type="match status" value="1"/>
</dbReference>
<dbReference type="PROSITE" id="PS51084">
    <property type="entry name" value="HIT_2"/>
    <property type="match status" value="1"/>
</dbReference>
<dbReference type="GO" id="GO:0009117">
    <property type="term" value="P:nucleotide metabolic process"/>
    <property type="evidence" value="ECO:0007669"/>
    <property type="project" value="TreeGrafter"/>
</dbReference>
<dbReference type="InterPro" id="IPR011146">
    <property type="entry name" value="HIT-like"/>
</dbReference>
<evidence type="ECO:0000313" key="5">
    <source>
        <dbReference type="Proteomes" id="UP000568380"/>
    </source>
</evidence>
<comment type="caution">
    <text evidence="4">The sequence shown here is derived from an EMBL/GenBank/DDBJ whole genome shotgun (WGS) entry which is preliminary data.</text>
</comment>
<dbReference type="InterPro" id="IPR001310">
    <property type="entry name" value="Histidine_triad_HIT"/>
</dbReference>
<comment type="caution">
    <text evidence="2">Lacks conserved residue(s) required for the propagation of feature annotation.</text>
</comment>
<dbReference type="PANTHER" id="PTHR46648:SF1">
    <property type="entry name" value="ADENOSINE 5'-MONOPHOSPHORAMIDASE HNT1"/>
    <property type="match status" value="1"/>
</dbReference>
<dbReference type="AlphaFoldDB" id="A0A7W8EEU1"/>
<keyword evidence="4" id="KW-0378">Hydrolase</keyword>
<evidence type="ECO:0000256" key="2">
    <source>
        <dbReference type="PROSITE-ProRule" id="PRU00464"/>
    </source>
</evidence>